<organism evidence="1 2">
    <name type="scientific">Candidatus Sulfuritelmatomonas gaucii</name>
    <dbReference type="NCBI Taxonomy" id="2043161"/>
    <lineage>
        <taxon>Bacteria</taxon>
        <taxon>Pseudomonadati</taxon>
        <taxon>Acidobacteriota</taxon>
        <taxon>Terriglobia</taxon>
        <taxon>Terriglobales</taxon>
        <taxon>Acidobacteriaceae</taxon>
        <taxon>Candidatus Sulfuritelmatomonas</taxon>
    </lineage>
</organism>
<accession>A0A2N9L5M0</accession>
<evidence type="ECO:0000313" key="1">
    <source>
        <dbReference type="EMBL" id="SPE18324.1"/>
    </source>
</evidence>
<gene>
    <name evidence="1" type="ORF">SBA5_150058</name>
</gene>
<protein>
    <submittedName>
        <fullName evidence="1">Uncharacterized protein</fullName>
    </submittedName>
</protein>
<proteinExistence type="predicted"/>
<name>A0A2N9L5M0_9BACT</name>
<reference evidence="2" key="1">
    <citation type="submission" date="2018-02" db="EMBL/GenBank/DDBJ databases">
        <authorList>
            <person name="Hausmann B."/>
        </authorList>
    </citation>
    <scope>NUCLEOTIDE SEQUENCE [LARGE SCALE GENOMIC DNA]</scope>
    <source>
        <strain evidence="2">Peat soil MAG SbA5</strain>
    </source>
</reference>
<dbReference type="AlphaFoldDB" id="A0A2N9L5M0"/>
<dbReference type="EMBL" id="OKRB01000057">
    <property type="protein sequence ID" value="SPE18324.1"/>
    <property type="molecule type" value="Genomic_DNA"/>
</dbReference>
<evidence type="ECO:0000313" key="2">
    <source>
        <dbReference type="Proteomes" id="UP000239735"/>
    </source>
</evidence>
<dbReference type="Proteomes" id="UP000239735">
    <property type="component" value="Unassembled WGS sequence"/>
</dbReference>
<sequence length="95" mass="10268">MLGPYLVYVRLHFSFKSAAPGRADVPSGYQTGGFHQKSVCIRPKDGYNLAERAPIAIPERSYPEAGTPEYPGLPGDWPSLAKWKAAEASSSGVFP</sequence>